<dbReference type="InterPro" id="IPR002523">
    <property type="entry name" value="MgTranspt_CorA/ZnTranspt_ZntB"/>
</dbReference>
<dbReference type="AlphaFoldDB" id="A0A6A6V4I7"/>
<comment type="subcellular location">
    <subcellularLocation>
        <location evidence="1">Membrane</location>
        <topology evidence="1">Multi-pass membrane protein</topology>
    </subcellularLocation>
</comment>
<gene>
    <name evidence="6" type="ORF">M011DRAFT_157469</name>
</gene>
<reference evidence="6" key="1">
    <citation type="journal article" date="2020" name="Stud. Mycol.">
        <title>101 Dothideomycetes genomes: a test case for predicting lifestyles and emergence of pathogens.</title>
        <authorList>
            <person name="Haridas S."/>
            <person name="Albert R."/>
            <person name="Binder M."/>
            <person name="Bloem J."/>
            <person name="Labutti K."/>
            <person name="Salamov A."/>
            <person name="Andreopoulos B."/>
            <person name="Baker S."/>
            <person name="Barry K."/>
            <person name="Bills G."/>
            <person name="Bluhm B."/>
            <person name="Cannon C."/>
            <person name="Castanera R."/>
            <person name="Culley D."/>
            <person name="Daum C."/>
            <person name="Ezra D."/>
            <person name="Gonzalez J."/>
            <person name="Henrissat B."/>
            <person name="Kuo A."/>
            <person name="Liang C."/>
            <person name="Lipzen A."/>
            <person name="Lutzoni F."/>
            <person name="Magnuson J."/>
            <person name="Mondo S."/>
            <person name="Nolan M."/>
            <person name="Ohm R."/>
            <person name="Pangilinan J."/>
            <person name="Park H.-J."/>
            <person name="Ramirez L."/>
            <person name="Alfaro M."/>
            <person name="Sun H."/>
            <person name="Tritt A."/>
            <person name="Yoshinaga Y."/>
            <person name="Zwiers L.-H."/>
            <person name="Turgeon B."/>
            <person name="Goodwin S."/>
            <person name="Spatafora J."/>
            <person name="Crous P."/>
            <person name="Grigoriev I."/>
        </authorList>
    </citation>
    <scope>NUCLEOTIDE SEQUENCE</scope>
    <source>
        <strain evidence="6">CBS 119925</strain>
    </source>
</reference>
<evidence type="ECO:0000256" key="3">
    <source>
        <dbReference type="ARBA" id="ARBA00022989"/>
    </source>
</evidence>
<evidence type="ECO:0000256" key="1">
    <source>
        <dbReference type="ARBA" id="ARBA00004141"/>
    </source>
</evidence>
<dbReference type="SUPFAM" id="SSF144083">
    <property type="entry name" value="Magnesium transport protein CorA, transmembrane region"/>
    <property type="match status" value="1"/>
</dbReference>
<evidence type="ECO:0000256" key="4">
    <source>
        <dbReference type="ARBA" id="ARBA00023136"/>
    </source>
</evidence>
<dbReference type="InterPro" id="IPR045863">
    <property type="entry name" value="CorA_TM1_TM2"/>
</dbReference>
<evidence type="ECO:0008006" key="8">
    <source>
        <dbReference type="Google" id="ProtNLM"/>
    </source>
</evidence>
<keyword evidence="7" id="KW-1185">Reference proteome</keyword>
<dbReference type="GO" id="GO:0046873">
    <property type="term" value="F:metal ion transmembrane transporter activity"/>
    <property type="evidence" value="ECO:0007669"/>
    <property type="project" value="InterPro"/>
</dbReference>
<keyword evidence="4 5" id="KW-0472">Membrane</keyword>
<dbReference type="EMBL" id="MU006586">
    <property type="protein sequence ID" value="KAF2744806.1"/>
    <property type="molecule type" value="Genomic_DNA"/>
</dbReference>
<evidence type="ECO:0000256" key="5">
    <source>
        <dbReference type="SAM" id="Phobius"/>
    </source>
</evidence>
<feature type="transmembrane region" description="Helical" evidence="5">
    <location>
        <begin position="191"/>
        <end position="212"/>
    </location>
</feature>
<evidence type="ECO:0000313" key="6">
    <source>
        <dbReference type="EMBL" id="KAF2744806.1"/>
    </source>
</evidence>
<protein>
    <recommendedName>
        <fullName evidence="8">Cora-domain-containing protein</fullName>
    </recommendedName>
</protein>
<feature type="transmembrane region" description="Helical" evidence="5">
    <location>
        <begin position="232"/>
        <end position="254"/>
    </location>
</feature>
<dbReference type="Proteomes" id="UP000799440">
    <property type="component" value="Unassembled WGS sequence"/>
</dbReference>
<sequence length="295" mass="33779">MLINYLDRSDPTKSQFTLVVLQDHASSSEPWSGSQPLPSRGTASGKTAGYHLFLALLSEILESWEKNWNRCLEHLDECMKMDLGDILDDQRAQQLMIDTNFRKSLVYFKVIQVLRIFSDRIRNTRSDLEVVEQLKTCSTMIEDLVASHDEATERLLKMIATKTEEIKGLRDGLFNASSLREASSATTMNRFIIVFTIVTVLYLPPSLIAAVFGTDLFNSEEEDSSRTLRQYINSTITVSVITHVFAIFLACFAYKFDMAKMKALLPRLKWLSVSRRKRKKAEEKERTRLNKAFSV</sequence>
<dbReference type="OrthoDB" id="426293at2759"/>
<dbReference type="Gene3D" id="1.20.58.340">
    <property type="entry name" value="Magnesium transport protein CorA, transmembrane region"/>
    <property type="match status" value="1"/>
</dbReference>
<dbReference type="GO" id="GO:0016020">
    <property type="term" value="C:membrane"/>
    <property type="evidence" value="ECO:0007669"/>
    <property type="project" value="UniProtKB-SubCell"/>
</dbReference>
<evidence type="ECO:0000256" key="2">
    <source>
        <dbReference type="ARBA" id="ARBA00022692"/>
    </source>
</evidence>
<name>A0A6A6V4I7_9PLEO</name>
<proteinExistence type="predicted"/>
<evidence type="ECO:0000313" key="7">
    <source>
        <dbReference type="Proteomes" id="UP000799440"/>
    </source>
</evidence>
<keyword evidence="3 5" id="KW-1133">Transmembrane helix</keyword>
<accession>A0A6A6V4I7</accession>
<dbReference type="Pfam" id="PF01544">
    <property type="entry name" value="CorA"/>
    <property type="match status" value="1"/>
</dbReference>
<organism evidence="6 7">
    <name type="scientific">Sporormia fimetaria CBS 119925</name>
    <dbReference type="NCBI Taxonomy" id="1340428"/>
    <lineage>
        <taxon>Eukaryota</taxon>
        <taxon>Fungi</taxon>
        <taxon>Dikarya</taxon>
        <taxon>Ascomycota</taxon>
        <taxon>Pezizomycotina</taxon>
        <taxon>Dothideomycetes</taxon>
        <taxon>Pleosporomycetidae</taxon>
        <taxon>Pleosporales</taxon>
        <taxon>Sporormiaceae</taxon>
        <taxon>Sporormia</taxon>
    </lineage>
</organism>
<keyword evidence="2 5" id="KW-0812">Transmembrane</keyword>